<gene>
    <name evidence="3" type="ORF">E3983_00060</name>
    <name evidence="2" type="ORF">Lisr_0659</name>
</gene>
<dbReference type="PATRIC" id="fig|454.4.peg.705"/>
<name>A0A0W0WG78_9GAMM</name>
<dbReference type="STRING" id="454.Lisr_0659"/>
<dbReference type="EMBL" id="CP038254">
    <property type="protein sequence ID" value="QBR82891.1"/>
    <property type="molecule type" value="Genomic_DNA"/>
</dbReference>
<evidence type="ECO:0000256" key="1">
    <source>
        <dbReference type="SAM" id="SignalP"/>
    </source>
</evidence>
<keyword evidence="1" id="KW-0732">Signal</keyword>
<evidence type="ECO:0000313" key="2">
    <source>
        <dbReference type="EMBL" id="KTD31348.1"/>
    </source>
</evidence>
<organism evidence="2 4">
    <name type="scientific">Legionella israelensis</name>
    <dbReference type="NCBI Taxonomy" id="454"/>
    <lineage>
        <taxon>Bacteria</taxon>
        <taxon>Pseudomonadati</taxon>
        <taxon>Pseudomonadota</taxon>
        <taxon>Gammaproteobacteria</taxon>
        <taxon>Legionellales</taxon>
        <taxon>Legionellaceae</taxon>
        <taxon>Legionella</taxon>
    </lineage>
</organism>
<feature type="signal peptide" evidence="1">
    <location>
        <begin position="1"/>
        <end position="23"/>
    </location>
</feature>
<sequence length="231" mass="25752">MRIKKINILYAGLFFLIFNHALAAGSAQEASTDPFIQVWKYFDGVNTYTLNITNSHAPGQDYYINYTFPGGSASTDMCQVSSNTSFTCMSGETVTRNDATHSVTLTTRNTSYVFYDPAHMPTPGKLLGNWSMVRSGGARFNISIMRGPGENDYNVITSYNDDRGNKCYIGVPDVYHASIHTDGSQILSYYRYSFKYDPKKNQIVNPNPGKDFHAGLCIQLMDDGDIAFTKN</sequence>
<feature type="chain" id="PRO_5042680678" description="Secreted protein" evidence="1">
    <location>
        <begin position="24"/>
        <end position="231"/>
    </location>
</feature>
<dbReference type="Proteomes" id="UP000054761">
    <property type="component" value="Unassembled WGS sequence"/>
</dbReference>
<proteinExistence type="predicted"/>
<accession>A0A0W0WG78</accession>
<dbReference type="RefSeq" id="WP_058501036.1">
    <property type="nucleotide sequence ID" value="NZ_CAAAJA010000024.1"/>
</dbReference>
<evidence type="ECO:0000313" key="4">
    <source>
        <dbReference type="Proteomes" id="UP000054761"/>
    </source>
</evidence>
<dbReference type="EMBL" id="LNYH01000023">
    <property type="protein sequence ID" value="KTD31348.1"/>
    <property type="molecule type" value="Genomic_DNA"/>
</dbReference>
<evidence type="ECO:0000313" key="3">
    <source>
        <dbReference type="EMBL" id="QBR82891.1"/>
    </source>
</evidence>
<reference evidence="3 5" key="2">
    <citation type="submission" date="2019-03" db="EMBL/GenBank/DDBJ databases">
        <title>Diverse conjugative elements silence natural transformation in Legionella species.</title>
        <authorList>
            <person name="Durieux I."/>
            <person name="Ginevra C."/>
            <person name="Attaiech L."/>
            <person name="Picq K."/>
            <person name="Juan P.A."/>
            <person name="Jarraud S."/>
            <person name="Charpentier X."/>
        </authorList>
    </citation>
    <scope>NUCLEOTIDE SEQUENCE [LARGE SCALE GENOMIC DNA]</scope>
    <source>
        <strain evidence="3 5">HL-0427-4011</strain>
    </source>
</reference>
<keyword evidence="4" id="KW-1185">Reference proteome</keyword>
<protein>
    <recommendedName>
        <fullName evidence="6">Secreted protein</fullName>
    </recommendedName>
</protein>
<dbReference type="OrthoDB" id="9936253at2"/>
<reference evidence="2 4" key="1">
    <citation type="submission" date="2015-11" db="EMBL/GenBank/DDBJ databases">
        <title>Genomic analysis of 38 Legionella species identifies large and diverse effector repertoires.</title>
        <authorList>
            <person name="Burstein D."/>
            <person name="Amaro F."/>
            <person name="Zusman T."/>
            <person name="Lifshitz Z."/>
            <person name="Cohen O."/>
            <person name="Gilbert J.A."/>
            <person name="Pupko T."/>
            <person name="Shuman H.A."/>
            <person name="Segal G."/>
        </authorList>
    </citation>
    <scope>NUCLEOTIDE SEQUENCE [LARGE SCALE GENOMIC DNA]</scope>
    <source>
        <strain evidence="2 4">Bercovier 4</strain>
    </source>
</reference>
<dbReference type="Proteomes" id="UP000295517">
    <property type="component" value="Chromosome"/>
</dbReference>
<evidence type="ECO:0000313" key="5">
    <source>
        <dbReference type="Proteomes" id="UP000295517"/>
    </source>
</evidence>
<evidence type="ECO:0008006" key="6">
    <source>
        <dbReference type="Google" id="ProtNLM"/>
    </source>
</evidence>
<dbReference type="AlphaFoldDB" id="A0A0W0WG78"/>